<feature type="compositionally biased region" description="Basic residues" evidence="11">
    <location>
        <begin position="222"/>
        <end position="231"/>
    </location>
</feature>
<comment type="similarity">
    <text evidence="2 10">Belongs to the transferase hexapeptide repeat family.</text>
</comment>
<dbReference type="EMBL" id="JAAAMV010000038">
    <property type="protein sequence ID" value="NBD28247.1"/>
    <property type="molecule type" value="Genomic_DNA"/>
</dbReference>
<accession>A0ABW9XZT4</accession>
<keyword evidence="7" id="KW-0198">Cysteine biosynthesis</keyword>
<evidence type="ECO:0000256" key="10">
    <source>
        <dbReference type="PIRNR" id="PIRNR000441"/>
    </source>
</evidence>
<dbReference type="PANTHER" id="PTHR42811">
    <property type="entry name" value="SERINE ACETYLTRANSFERASE"/>
    <property type="match status" value="1"/>
</dbReference>
<feature type="compositionally biased region" description="Basic and acidic residues" evidence="11">
    <location>
        <begin position="203"/>
        <end position="221"/>
    </location>
</feature>
<dbReference type="InterPro" id="IPR045304">
    <property type="entry name" value="LbH_SAT"/>
</dbReference>
<organism evidence="12 13">
    <name type="scientific">Paenibacillus glycinis</name>
    <dbReference type="NCBI Taxonomy" id="2697035"/>
    <lineage>
        <taxon>Bacteria</taxon>
        <taxon>Bacillati</taxon>
        <taxon>Bacillota</taxon>
        <taxon>Bacilli</taxon>
        <taxon>Bacillales</taxon>
        <taxon>Paenibacillaceae</taxon>
        <taxon>Paenibacillus</taxon>
    </lineage>
</organism>
<evidence type="ECO:0000256" key="4">
    <source>
        <dbReference type="ARBA" id="ARBA00018522"/>
    </source>
</evidence>
<keyword evidence="5" id="KW-0028">Amino-acid biosynthesis</keyword>
<dbReference type="InterPro" id="IPR053376">
    <property type="entry name" value="Serine_acetyltransferase"/>
</dbReference>
<keyword evidence="6 10" id="KW-0808">Transferase</keyword>
<dbReference type="SUPFAM" id="SSF51161">
    <property type="entry name" value="Trimeric LpxA-like enzymes"/>
    <property type="match status" value="1"/>
</dbReference>
<dbReference type="Gene3D" id="1.10.3130.10">
    <property type="entry name" value="serine acetyltransferase, domain 1"/>
    <property type="match status" value="1"/>
</dbReference>
<dbReference type="EC" id="2.3.1.30" evidence="3 10"/>
<dbReference type="Proteomes" id="UP000665561">
    <property type="component" value="Unassembled WGS sequence"/>
</dbReference>
<evidence type="ECO:0000256" key="5">
    <source>
        <dbReference type="ARBA" id="ARBA00022605"/>
    </source>
</evidence>
<comment type="catalytic activity">
    <reaction evidence="9 10">
        <text>L-serine + acetyl-CoA = O-acetyl-L-serine + CoA</text>
        <dbReference type="Rhea" id="RHEA:24560"/>
        <dbReference type="ChEBI" id="CHEBI:33384"/>
        <dbReference type="ChEBI" id="CHEBI:57287"/>
        <dbReference type="ChEBI" id="CHEBI:57288"/>
        <dbReference type="ChEBI" id="CHEBI:58340"/>
        <dbReference type="EC" id="2.3.1.30"/>
    </reaction>
</comment>
<comment type="caution">
    <text evidence="12">The sequence shown here is derived from an EMBL/GenBank/DDBJ whole genome shotgun (WGS) entry which is preliminary data.</text>
</comment>
<dbReference type="InterPro" id="IPR042122">
    <property type="entry name" value="Ser_AcTrfase_N_sf"/>
</dbReference>
<reference evidence="12 13" key="1">
    <citation type="submission" date="2020-01" db="EMBL/GenBank/DDBJ databases">
        <title>Paenibacillus soybeanensis sp. nov. isolated from the nodules of soybean (Glycine max(L.) Merr).</title>
        <authorList>
            <person name="Wang H."/>
        </authorList>
    </citation>
    <scope>NUCLEOTIDE SEQUENCE [LARGE SCALE GENOMIC DNA]</scope>
    <source>
        <strain evidence="12 13">T1</strain>
    </source>
</reference>
<sequence>MLRNMKSDIQAVLENDPAARNMFEVVFTYSGLHAIWAHRIAHALFKRKWFTLARIISQTSRFFTGIEIHPGAQIGERLFIDHGMGIVIGETCEIGDNVIIYQGVTLGGTGKEKGKRHPTIGNNVVLASGAKVLGSFKVGDNVNIGANSVVLREVPANSTVVGIPGRIVKRNGARVADRLDHTQLPDPVIEMLRAMQKEVAELRAELEKERRDKQERQDKHERHEKHEKHKQPVAGGETRP</sequence>
<dbReference type="InterPro" id="IPR005881">
    <property type="entry name" value="Ser_O-AcTrfase"/>
</dbReference>
<dbReference type="RefSeq" id="WP_161747267.1">
    <property type="nucleotide sequence ID" value="NZ_JAAAMV010000038.1"/>
</dbReference>
<dbReference type="InterPro" id="IPR001451">
    <property type="entry name" value="Hexapep"/>
</dbReference>
<evidence type="ECO:0000256" key="7">
    <source>
        <dbReference type="ARBA" id="ARBA00023192"/>
    </source>
</evidence>
<comment type="pathway">
    <text evidence="1">Amino-acid biosynthesis; L-cysteine biosynthesis; L-cysteine from L-serine: step 1/2.</text>
</comment>
<evidence type="ECO:0000313" key="12">
    <source>
        <dbReference type="EMBL" id="NBD28247.1"/>
    </source>
</evidence>
<dbReference type="GO" id="GO:0009001">
    <property type="term" value="F:serine O-acetyltransferase activity"/>
    <property type="evidence" value="ECO:0007669"/>
    <property type="project" value="UniProtKB-EC"/>
</dbReference>
<evidence type="ECO:0000256" key="3">
    <source>
        <dbReference type="ARBA" id="ARBA00013266"/>
    </source>
</evidence>
<evidence type="ECO:0000256" key="1">
    <source>
        <dbReference type="ARBA" id="ARBA00004876"/>
    </source>
</evidence>
<dbReference type="Gene3D" id="2.160.10.10">
    <property type="entry name" value="Hexapeptide repeat proteins"/>
    <property type="match status" value="1"/>
</dbReference>
<evidence type="ECO:0000256" key="2">
    <source>
        <dbReference type="ARBA" id="ARBA00007274"/>
    </source>
</evidence>
<dbReference type="Pfam" id="PF00132">
    <property type="entry name" value="Hexapep"/>
    <property type="match status" value="1"/>
</dbReference>
<keyword evidence="13" id="KW-1185">Reference proteome</keyword>
<dbReference type="PIRSF" id="PIRSF000441">
    <property type="entry name" value="CysE"/>
    <property type="match status" value="1"/>
</dbReference>
<evidence type="ECO:0000256" key="9">
    <source>
        <dbReference type="ARBA" id="ARBA00049486"/>
    </source>
</evidence>
<gene>
    <name evidence="12" type="primary">cysE</name>
    <name evidence="12" type="ORF">GT019_30655</name>
</gene>
<keyword evidence="8 10" id="KW-0012">Acyltransferase</keyword>
<feature type="region of interest" description="Disordered" evidence="11">
    <location>
        <begin position="203"/>
        <end position="240"/>
    </location>
</feature>
<protein>
    <recommendedName>
        <fullName evidence="4 10">Serine acetyltransferase</fullName>
        <ecNumber evidence="3 10">2.3.1.30</ecNumber>
    </recommendedName>
</protein>
<dbReference type="InterPro" id="IPR011004">
    <property type="entry name" value="Trimer_LpxA-like_sf"/>
</dbReference>
<evidence type="ECO:0000256" key="11">
    <source>
        <dbReference type="SAM" id="MobiDB-lite"/>
    </source>
</evidence>
<dbReference type="CDD" id="cd03354">
    <property type="entry name" value="LbH_SAT"/>
    <property type="match status" value="1"/>
</dbReference>
<name>A0ABW9XZT4_9BACL</name>
<evidence type="ECO:0000256" key="8">
    <source>
        <dbReference type="ARBA" id="ARBA00023315"/>
    </source>
</evidence>
<evidence type="ECO:0000256" key="6">
    <source>
        <dbReference type="ARBA" id="ARBA00022679"/>
    </source>
</evidence>
<dbReference type="NCBIfam" id="NF041874">
    <property type="entry name" value="EPS_EpsC"/>
    <property type="match status" value="1"/>
</dbReference>
<evidence type="ECO:0000313" key="13">
    <source>
        <dbReference type="Proteomes" id="UP000665561"/>
    </source>
</evidence>
<proteinExistence type="inferred from homology"/>
<dbReference type="NCBIfam" id="TIGR01172">
    <property type="entry name" value="cysE"/>
    <property type="match status" value="1"/>
</dbReference>